<dbReference type="SMART" id="SM00100">
    <property type="entry name" value="cNMP"/>
    <property type="match status" value="1"/>
</dbReference>
<dbReference type="InterPro" id="IPR000595">
    <property type="entry name" value="cNMP-bd_dom"/>
</dbReference>
<dbReference type="InterPro" id="IPR018490">
    <property type="entry name" value="cNMP-bd_dom_sf"/>
</dbReference>
<dbReference type="Gene3D" id="3.40.1090.10">
    <property type="entry name" value="Cytosolic phospholipase A2 catalytic domain"/>
    <property type="match status" value="2"/>
</dbReference>
<keyword evidence="4 5" id="KW-0443">Lipid metabolism</keyword>
<dbReference type="InterPro" id="IPR050301">
    <property type="entry name" value="NTE"/>
</dbReference>
<dbReference type="GO" id="GO:0016042">
    <property type="term" value="P:lipid catabolic process"/>
    <property type="evidence" value="ECO:0007669"/>
    <property type="project" value="UniProtKB-UniRule"/>
</dbReference>
<dbReference type="PRINTS" id="PR00103">
    <property type="entry name" value="CAMPKINASE"/>
</dbReference>
<organism evidence="8 9">
    <name type="scientific">candidate division KSB3 bacterium</name>
    <dbReference type="NCBI Taxonomy" id="2044937"/>
    <lineage>
        <taxon>Bacteria</taxon>
        <taxon>candidate division KSB3</taxon>
    </lineage>
</organism>
<dbReference type="InterPro" id="IPR002641">
    <property type="entry name" value="PNPLA_dom"/>
</dbReference>
<dbReference type="InterPro" id="IPR018488">
    <property type="entry name" value="cNMP-bd_CS"/>
</dbReference>
<dbReference type="CDD" id="cd00038">
    <property type="entry name" value="CAP_ED"/>
    <property type="match status" value="1"/>
</dbReference>
<evidence type="ECO:0000259" key="7">
    <source>
        <dbReference type="PROSITE" id="PS51635"/>
    </source>
</evidence>
<evidence type="ECO:0000256" key="4">
    <source>
        <dbReference type="ARBA" id="ARBA00023098"/>
    </source>
</evidence>
<evidence type="ECO:0000313" key="8">
    <source>
        <dbReference type="EMBL" id="PIE36256.1"/>
    </source>
</evidence>
<keyword evidence="2 5" id="KW-0378">Hydrolase</keyword>
<dbReference type="AlphaFoldDB" id="A0A2G6KKS3"/>
<dbReference type="Pfam" id="PF01734">
    <property type="entry name" value="Patatin"/>
    <property type="match status" value="1"/>
</dbReference>
<dbReference type="Gene3D" id="2.60.120.10">
    <property type="entry name" value="Jelly Rolls"/>
    <property type="match status" value="1"/>
</dbReference>
<comment type="similarity">
    <text evidence="1">Belongs to the NTE family.</text>
</comment>
<reference evidence="8 9" key="1">
    <citation type="submission" date="2017-10" db="EMBL/GenBank/DDBJ databases">
        <title>Novel microbial diversity and functional potential in the marine mammal oral microbiome.</title>
        <authorList>
            <person name="Dudek N.K."/>
            <person name="Sun C.L."/>
            <person name="Burstein D."/>
            <person name="Kantor R.S."/>
            <person name="Aliaga Goltsman D.S."/>
            <person name="Bik E.M."/>
            <person name="Thomas B.C."/>
            <person name="Banfield J.F."/>
            <person name="Relman D.A."/>
        </authorList>
    </citation>
    <scope>NUCLEOTIDE SEQUENCE [LARGE SCALE GENOMIC DNA]</scope>
    <source>
        <strain evidence="8">DOLJORAL78_47_16</strain>
    </source>
</reference>
<dbReference type="PANTHER" id="PTHR14226:SF76">
    <property type="entry name" value="NTE FAMILY PROTEIN RSSA"/>
    <property type="match status" value="1"/>
</dbReference>
<comment type="caution">
    <text evidence="8">The sequence shown here is derived from an EMBL/GenBank/DDBJ whole genome shotgun (WGS) entry which is preliminary data.</text>
</comment>
<dbReference type="SUPFAM" id="SSF52540">
    <property type="entry name" value="P-loop containing nucleoside triphosphate hydrolases"/>
    <property type="match status" value="1"/>
</dbReference>
<feature type="active site" description="Nucleophile" evidence="5">
    <location>
        <position position="425"/>
    </location>
</feature>
<gene>
    <name evidence="8" type="ORF">CSA56_00790</name>
</gene>
<dbReference type="PROSITE" id="PS51635">
    <property type="entry name" value="PNPLA"/>
    <property type="match status" value="1"/>
</dbReference>
<feature type="short sequence motif" description="DGA/G" evidence="5">
    <location>
        <begin position="542"/>
        <end position="544"/>
    </location>
</feature>
<feature type="domain" description="PNPLA" evidence="7">
    <location>
        <begin position="392"/>
        <end position="555"/>
    </location>
</feature>
<dbReference type="CDD" id="cd07205">
    <property type="entry name" value="Pat_PNPLA6_PNPLA7_NTE1_like"/>
    <property type="match status" value="1"/>
</dbReference>
<accession>A0A2G6KKS3</accession>
<dbReference type="PROSITE" id="PS00888">
    <property type="entry name" value="CNMP_BINDING_1"/>
    <property type="match status" value="1"/>
</dbReference>
<proteinExistence type="inferred from homology"/>
<sequence length="674" mass="75501">METMDGDLLQQIPLFASLSKDARDFISRRLKEEIFLSGEVIVRQGDTGDSLFIITRGLVQVTKREKDGTSHELARLQNGDYFGEMSLLAGQPRMADITAITETTTFILFKEDIDAILQEYPTIAVHFSKVLSKRLRNVSKLRSIAKQSDHVILLYSRYVEPQLQSVLMFNLAASFTRELMQRVLLIDIGSRVEHLSMLFHSALPPFERFIQQDILNGGDATPCIIPHRCGFHVLPLAIDVQNRPQGLEKSLSPLVEALRREYDYILINCPTDITVLSRTALEQSDLIVYLTPTSNNAIQRCKKDADMFAQGYGETNNLLIGILREEQQLNFSGRLLEENLTPHKFVSIHLNNSVTERFLRTGRPFVYEHPRSNISRSLQQLTRKIGRVRVGLALGSGAARGFAHAGVLKVLEEQDIPINMITGASMGAFVGGFYAAGVSASELEEMVLSYRNKRKVRRTIFDITLPLYGFSKGTHLAKFMRNRLGDITFDQLDIPFVAVATDISNGSEIVLRHGVVWKALRASGSVPVLFEPYELDGRYLIDGGITNPLPTDILIEQDVDIIISCTVNSIRNSFIHPKKAVASSNENHDDALVMPLENKKYGIIDAITRSMGIMSAANTLQKSRLADIDIRPKVSHVDWTDFHYGDILLDKGRRAAEEAIPGILALLQEKHHQP</sequence>
<evidence type="ECO:0000256" key="3">
    <source>
        <dbReference type="ARBA" id="ARBA00022963"/>
    </source>
</evidence>
<dbReference type="PANTHER" id="PTHR14226">
    <property type="entry name" value="NEUROPATHY TARGET ESTERASE/SWISS CHEESE D.MELANOGASTER"/>
    <property type="match status" value="1"/>
</dbReference>
<name>A0A2G6KKS3_9BACT</name>
<dbReference type="SUPFAM" id="SSF52151">
    <property type="entry name" value="FabD/lysophospholipase-like"/>
    <property type="match status" value="1"/>
</dbReference>
<evidence type="ECO:0000313" key="9">
    <source>
        <dbReference type="Proteomes" id="UP000230821"/>
    </source>
</evidence>
<dbReference type="GO" id="GO:0004622">
    <property type="term" value="F:phosphatidylcholine lysophospholipase activity"/>
    <property type="evidence" value="ECO:0007669"/>
    <property type="project" value="UniProtKB-ARBA"/>
</dbReference>
<feature type="active site" description="Proton acceptor" evidence="5">
    <location>
        <position position="542"/>
    </location>
</feature>
<protein>
    <submittedName>
        <fullName evidence="8">Uncharacterized protein</fullName>
    </submittedName>
</protein>
<dbReference type="InterPro" id="IPR016035">
    <property type="entry name" value="Acyl_Trfase/lysoPLipase"/>
</dbReference>
<keyword evidence="3 5" id="KW-0442">Lipid degradation</keyword>
<evidence type="ECO:0000256" key="5">
    <source>
        <dbReference type="PROSITE-ProRule" id="PRU01161"/>
    </source>
</evidence>
<dbReference type="Pfam" id="PF00027">
    <property type="entry name" value="cNMP_binding"/>
    <property type="match status" value="1"/>
</dbReference>
<evidence type="ECO:0000259" key="6">
    <source>
        <dbReference type="PROSITE" id="PS50042"/>
    </source>
</evidence>
<dbReference type="Proteomes" id="UP000230821">
    <property type="component" value="Unassembled WGS sequence"/>
</dbReference>
<dbReference type="Gene3D" id="3.40.50.300">
    <property type="entry name" value="P-loop containing nucleotide triphosphate hydrolases"/>
    <property type="match status" value="1"/>
</dbReference>
<comment type="caution">
    <text evidence="5">Lacks conserved residue(s) required for the propagation of feature annotation.</text>
</comment>
<dbReference type="SUPFAM" id="SSF51206">
    <property type="entry name" value="cAMP-binding domain-like"/>
    <property type="match status" value="1"/>
</dbReference>
<dbReference type="InterPro" id="IPR027417">
    <property type="entry name" value="P-loop_NTPase"/>
</dbReference>
<evidence type="ECO:0000256" key="2">
    <source>
        <dbReference type="ARBA" id="ARBA00022801"/>
    </source>
</evidence>
<dbReference type="EMBL" id="PDSK01000021">
    <property type="protein sequence ID" value="PIE36256.1"/>
    <property type="molecule type" value="Genomic_DNA"/>
</dbReference>
<dbReference type="InterPro" id="IPR014710">
    <property type="entry name" value="RmlC-like_jellyroll"/>
</dbReference>
<feature type="domain" description="Cyclic nucleotide-binding" evidence="6">
    <location>
        <begin position="14"/>
        <end position="117"/>
    </location>
</feature>
<evidence type="ECO:0000256" key="1">
    <source>
        <dbReference type="ARBA" id="ARBA00006636"/>
    </source>
</evidence>
<feature type="short sequence motif" description="GXSXG" evidence="5">
    <location>
        <begin position="423"/>
        <end position="427"/>
    </location>
</feature>
<dbReference type="PROSITE" id="PS50042">
    <property type="entry name" value="CNMP_BINDING_3"/>
    <property type="match status" value="1"/>
</dbReference>